<organism evidence="1 2">
    <name type="scientific">Stylosanthes scabra</name>
    <dbReference type="NCBI Taxonomy" id="79078"/>
    <lineage>
        <taxon>Eukaryota</taxon>
        <taxon>Viridiplantae</taxon>
        <taxon>Streptophyta</taxon>
        <taxon>Embryophyta</taxon>
        <taxon>Tracheophyta</taxon>
        <taxon>Spermatophyta</taxon>
        <taxon>Magnoliopsida</taxon>
        <taxon>eudicotyledons</taxon>
        <taxon>Gunneridae</taxon>
        <taxon>Pentapetalae</taxon>
        <taxon>rosids</taxon>
        <taxon>fabids</taxon>
        <taxon>Fabales</taxon>
        <taxon>Fabaceae</taxon>
        <taxon>Papilionoideae</taxon>
        <taxon>50 kb inversion clade</taxon>
        <taxon>dalbergioids sensu lato</taxon>
        <taxon>Dalbergieae</taxon>
        <taxon>Pterocarpus clade</taxon>
        <taxon>Stylosanthes</taxon>
    </lineage>
</organism>
<dbReference type="EMBL" id="JASCZI010061074">
    <property type="protein sequence ID" value="MED6137518.1"/>
    <property type="molecule type" value="Genomic_DNA"/>
</dbReference>
<dbReference type="Proteomes" id="UP001341840">
    <property type="component" value="Unassembled WGS sequence"/>
</dbReference>
<sequence>MPIVMEEKRVAAAGFQRGESGREKRERDGWSRGDAGRLRQWRLKLWLLPSPLSPKESALSFFHYDRCWSCSSLTPPFFLGFPCSPESLSCCYLHCCKRVGEGREWKKKKIKKKRREEGDRKKHQWRKDVPKKKIEREHMIAIGCDSGLSRLHGWKHKQNRGKLTRKRC</sequence>
<comment type="caution">
    <text evidence="1">The sequence shown here is derived from an EMBL/GenBank/DDBJ whole genome shotgun (WGS) entry which is preliminary data.</text>
</comment>
<protein>
    <submittedName>
        <fullName evidence="1">Uncharacterized protein</fullName>
    </submittedName>
</protein>
<gene>
    <name evidence="1" type="ORF">PIB30_065732</name>
</gene>
<name>A0ABU6SNG4_9FABA</name>
<reference evidence="1 2" key="1">
    <citation type="journal article" date="2023" name="Plants (Basel)">
        <title>Bridging the Gap: Combining Genomics and Transcriptomics Approaches to Understand Stylosanthes scabra, an Orphan Legume from the Brazilian Caatinga.</title>
        <authorList>
            <person name="Ferreira-Neto J.R.C."/>
            <person name="da Silva M.D."/>
            <person name="Binneck E."/>
            <person name="de Melo N.F."/>
            <person name="da Silva R.H."/>
            <person name="de Melo A.L.T.M."/>
            <person name="Pandolfi V."/>
            <person name="Bustamante F.O."/>
            <person name="Brasileiro-Vidal A.C."/>
            <person name="Benko-Iseppon A.M."/>
        </authorList>
    </citation>
    <scope>NUCLEOTIDE SEQUENCE [LARGE SCALE GENOMIC DNA]</scope>
    <source>
        <tissue evidence="1">Leaves</tissue>
    </source>
</reference>
<evidence type="ECO:0000313" key="2">
    <source>
        <dbReference type="Proteomes" id="UP001341840"/>
    </source>
</evidence>
<accession>A0ABU6SNG4</accession>
<proteinExistence type="predicted"/>
<evidence type="ECO:0000313" key="1">
    <source>
        <dbReference type="EMBL" id="MED6137518.1"/>
    </source>
</evidence>
<keyword evidence="2" id="KW-1185">Reference proteome</keyword>